<proteinExistence type="predicted"/>
<accession>A0A840IK78</accession>
<dbReference type="AlphaFoldDB" id="A0A840IK78"/>
<feature type="transmembrane region" description="Helical" evidence="1">
    <location>
        <begin position="87"/>
        <end position="107"/>
    </location>
</feature>
<gene>
    <name evidence="3" type="ORF">BDZ31_004797</name>
</gene>
<sequence>MKLHANAPLGPKGREMMVLRVLEQGWSVTEAAEAAGVSGRTCSKWIARYRAEGRLGLVDRPSTPKRSPTRTPEDRVELIAALRKLRMTAALIAFCLGMALSTVSAVLRRIGLGKRSRLDPVE</sequence>
<evidence type="ECO:0000313" key="4">
    <source>
        <dbReference type="Proteomes" id="UP000585272"/>
    </source>
</evidence>
<dbReference type="EMBL" id="JACHNU010000011">
    <property type="protein sequence ID" value="MBB4665176.1"/>
    <property type="molecule type" value="Genomic_DNA"/>
</dbReference>
<comment type="caution">
    <text evidence="3">The sequence shown here is derived from an EMBL/GenBank/DDBJ whole genome shotgun (WGS) entry which is preliminary data.</text>
</comment>
<keyword evidence="4" id="KW-1185">Reference proteome</keyword>
<keyword evidence="1" id="KW-1133">Transmembrane helix</keyword>
<reference evidence="3 4" key="1">
    <citation type="submission" date="2020-08" db="EMBL/GenBank/DDBJ databases">
        <title>Genomic Encyclopedia of Archaeal and Bacterial Type Strains, Phase II (KMG-II): from individual species to whole genera.</title>
        <authorList>
            <person name="Goeker M."/>
        </authorList>
    </citation>
    <scope>NUCLEOTIDE SEQUENCE [LARGE SCALE GENOMIC DNA]</scope>
    <source>
        <strain evidence="3 4">DSM 23288</strain>
    </source>
</reference>
<dbReference type="Pfam" id="PF13011">
    <property type="entry name" value="LZ_Tnp_IS481"/>
    <property type="match status" value="1"/>
</dbReference>
<dbReference type="InterPro" id="IPR009057">
    <property type="entry name" value="Homeodomain-like_sf"/>
</dbReference>
<dbReference type="Proteomes" id="UP000585272">
    <property type="component" value="Unassembled WGS sequence"/>
</dbReference>
<feature type="domain" description="DNA-binding" evidence="2">
    <location>
        <begin position="1"/>
        <end position="83"/>
    </location>
</feature>
<dbReference type="InterPro" id="IPR024967">
    <property type="entry name" value="DNA-bd_IS481-type"/>
</dbReference>
<feature type="non-terminal residue" evidence="3">
    <location>
        <position position="122"/>
    </location>
</feature>
<evidence type="ECO:0000256" key="1">
    <source>
        <dbReference type="SAM" id="Phobius"/>
    </source>
</evidence>
<dbReference type="RefSeq" id="WP_183345867.1">
    <property type="nucleotide sequence ID" value="NZ_JACHNU010000011.1"/>
</dbReference>
<keyword evidence="1" id="KW-0472">Membrane</keyword>
<name>A0A840IK78_9ACTN</name>
<keyword evidence="1" id="KW-0812">Transmembrane</keyword>
<evidence type="ECO:0000313" key="3">
    <source>
        <dbReference type="EMBL" id="MBB4665176.1"/>
    </source>
</evidence>
<evidence type="ECO:0000259" key="2">
    <source>
        <dbReference type="Pfam" id="PF13011"/>
    </source>
</evidence>
<protein>
    <submittedName>
        <fullName evidence="3">Transposase</fullName>
    </submittedName>
</protein>
<organism evidence="3 4">
    <name type="scientific">Conexibacter arvalis</name>
    <dbReference type="NCBI Taxonomy" id="912552"/>
    <lineage>
        <taxon>Bacteria</taxon>
        <taxon>Bacillati</taxon>
        <taxon>Actinomycetota</taxon>
        <taxon>Thermoleophilia</taxon>
        <taxon>Solirubrobacterales</taxon>
        <taxon>Conexibacteraceae</taxon>
        <taxon>Conexibacter</taxon>
    </lineage>
</organism>
<dbReference type="SUPFAM" id="SSF46689">
    <property type="entry name" value="Homeodomain-like"/>
    <property type="match status" value="1"/>
</dbReference>